<evidence type="ECO:0000256" key="9">
    <source>
        <dbReference type="ARBA" id="ARBA00022837"/>
    </source>
</evidence>
<feature type="transmembrane region" description="Helical" evidence="17">
    <location>
        <begin position="154"/>
        <end position="181"/>
    </location>
</feature>
<evidence type="ECO:0000256" key="1">
    <source>
        <dbReference type="ARBA" id="ARBA00004141"/>
    </source>
</evidence>
<evidence type="ECO:0000256" key="10">
    <source>
        <dbReference type="ARBA" id="ARBA00022847"/>
    </source>
</evidence>
<dbReference type="InterPro" id="IPR004837">
    <property type="entry name" value="NaCa_Exmemb"/>
</dbReference>
<evidence type="ECO:0000256" key="17">
    <source>
        <dbReference type="SAM" id="Phobius"/>
    </source>
</evidence>
<keyword evidence="9" id="KW-0106">Calcium</keyword>
<dbReference type="PANTHER" id="PTHR10846">
    <property type="entry name" value="SODIUM/POTASSIUM/CALCIUM EXCHANGER"/>
    <property type="match status" value="1"/>
</dbReference>
<keyword evidence="14" id="KW-0406">Ion transport</keyword>
<dbReference type="InterPro" id="IPR004481">
    <property type="entry name" value="K/Na/Ca-exchanger"/>
</dbReference>
<dbReference type="InterPro" id="IPR044880">
    <property type="entry name" value="NCX_ion-bd_dom_sf"/>
</dbReference>
<feature type="transmembrane region" description="Helical" evidence="17">
    <location>
        <begin position="340"/>
        <end position="363"/>
    </location>
</feature>
<evidence type="ECO:0000256" key="15">
    <source>
        <dbReference type="ARBA" id="ARBA00023136"/>
    </source>
</evidence>
<keyword evidence="15 17" id="KW-0472">Membrane</keyword>
<feature type="domain" description="Sodium/calcium exchanger membrane region" evidence="18">
    <location>
        <begin position="342"/>
        <end position="493"/>
    </location>
</feature>
<evidence type="ECO:0000256" key="14">
    <source>
        <dbReference type="ARBA" id="ARBA00023065"/>
    </source>
</evidence>
<feature type="transmembrane region" description="Helical" evidence="17">
    <location>
        <begin position="481"/>
        <end position="502"/>
    </location>
</feature>
<evidence type="ECO:0000256" key="3">
    <source>
        <dbReference type="ARBA" id="ARBA00022448"/>
    </source>
</evidence>
<keyword evidence="11" id="KW-0630">Potassium</keyword>
<keyword evidence="7 17" id="KW-0812">Transmembrane</keyword>
<dbReference type="GO" id="GO:0015293">
    <property type="term" value="F:symporter activity"/>
    <property type="evidence" value="ECO:0007669"/>
    <property type="project" value="UniProtKB-KW"/>
</dbReference>
<dbReference type="AlphaFoldDB" id="A0ABD2NW27"/>
<feature type="transmembrane region" description="Helical" evidence="17">
    <location>
        <begin position="193"/>
        <end position="214"/>
    </location>
</feature>
<evidence type="ECO:0000256" key="5">
    <source>
        <dbReference type="ARBA" id="ARBA00022538"/>
    </source>
</evidence>
<feature type="transmembrane region" description="Helical" evidence="17">
    <location>
        <begin position="124"/>
        <end position="148"/>
    </location>
</feature>
<keyword evidence="3" id="KW-0813">Transport</keyword>
<feature type="domain" description="Sodium/calcium exchanger membrane region" evidence="18">
    <location>
        <begin position="90"/>
        <end position="231"/>
    </location>
</feature>
<keyword evidence="13" id="KW-0915">Sodium</keyword>
<comment type="subcellular location">
    <subcellularLocation>
        <location evidence="1">Membrane</location>
        <topology evidence="1">Multi-pass membrane protein</topology>
    </subcellularLocation>
</comment>
<gene>
    <name evidence="19" type="ORF">HHI36_006089</name>
</gene>
<name>A0ABD2NW27_9CUCU</name>
<dbReference type="PANTHER" id="PTHR10846:SF73">
    <property type="entry name" value="SODIUM_CALCIUM EXCHANGER MEMBRANE REGION DOMAIN-CONTAINING PROTEIN"/>
    <property type="match status" value="1"/>
</dbReference>
<evidence type="ECO:0000256" key="8">
    <source>
        <dbReference type="ARBA" id="ARBA00022729"/>
    </source>
</evidence>
<evidence type="ECO:0000259" key="18">
    <source>
        <dbReference type="Pfam" id="PF01699"/>
    </source>
</evidence>
<dbReference type="Gene3D" id="1.20.1420.30">
    <property type="entry name" value="NCX, central ion-binding region"/>
    <property type="match status" value="2"/>
</dbReference>
<feature type="transmembrane region" description="Helical" evidence="17">
    <location>
        <begin position="375"/>
        <end position="397"/>
    </location>
</feature>
<evidence type="ECO:0000256" key="13">
    <source>
        <dbReference type="ARBA" id="ARBA00023053"/>
    </source>
</evidence>
<keyword evidence="16" id="KW-0739">Sodium transport</keyword>
<organism evidence="19 20">
    <name type="scientific">Cryptolaemus montrouzieri</name>
    <dbReference type="NCBI Taxonomy" id="559131"/>
    <lineage>
        <taxon>Eukaryota</taxon>
        <taxon>Metazoa</taxon>
        <taxon>Ecdysozoa</taxon>
        <taxon>Arthropoda</taxon>
        <taxon>Hexapoda</taxon>
        <taxon>Insecta</taxon>
        <taxon>Pterygota</taxon>
        <taxon>Neoptera</taxon>
        <taxon>Endopterygota</taxon>
        <taxon>Coleoptera</taxon>
        <taxon>Polyphaga</taxon>
        <taxon>Cucujiformia</taxon>
        <taxon>Coccinelloidea</taxon>
        <taxon>Coccinellidae</taxon>
        <taxon>Scymninae</taxon>
        <taxon>Scymnini</taxon>
        <taxon>Cryptolaemus</taxon>
    </lineage>
</organism>
<dbReference type="GO" id="GO:0015297">
    <property type="term" value="F:antiporter activity"/>
    <property type="evidence" value="ECO:0007669"/>
    <property type="project" value="UniProtKB-KW"/>
</dbReference>
<dbReference type="NCBIfam" id="TIGR00367">
    <property type="entry name" value="calcium/sodium antiporter"/>
    <property type="match status" value="1"/>
</dbReference>
<evidence type="ECO:0000256" key="16">
    <source>
        <dbReference type="ARBA" id="ARBA00023201"/>
    </source>
</evidence>
<evidence type="ECO:0000313" key="20">
    <source>
        <dbReference type="Proteomes" id="UP001516400"/>
    </source>
</evidence>
<evidence type="ECO:0000313" key="19">
    <source>
        <dbReference type="EMBL" id="KAL3282931.1"/>
    </source>
</evidence>
<dbReference type="GO" id="GO:0006813">
    <property type="term" value="P:potassium ion transport"/>
    <property type="evidence" value="ECO:0007669"/>
    <property type="project" value="UniProtKB-KW"/>
</dbReference>
<feature type="transmembrane region" description="Helical" evidence="17">
    <location>
        <begin position="409"/>
        <end position="428"/>
    </location>
</feature>
<dbReference type="Pfam" id="PF01699">
    <property type="entry name" value="Na_Ca_ex"/>
    <property type="match status" value="2"/>
</dbReference>
<keyword evidence="12 17" id="KW-1133">Transmembrane helix</keyword>
<feature type="transmembrane region" description="Helical" evidence="17">
    <location>
        <begin position="220"/>
        <end position="240"/>
    </location>
</feature>
<dbReference type="Proteomes" id="UP001516400">
    <property type="component" value="Unassembled WGS sequence"/>
</dbReference>
<feature type="transmembrane region" description="Helical" evidence="17">
    <location>
        <begin position="83"/>
        <end position="103"/>
    </location>
</feature>
<reference evidence="19 20" key="1">
    <citation type="journal article" date="2021" name="BMC Biol.">
        <title>Horizontally acquired antibacterial genes associated with adaptive radiation of ladybird beetles.</title>
        <authorList>
            <person name="Li H.S."/>
            <person name="Tang X.F."/>
            <person name="Huang Y.H."/>
            <person name="Xu Z.Y."/>
            <person name="Chen M.L."/>
            <person name="Du X.Y."/>
            <person name="Qiu B.Y."/>
            <person name="Chen P.T."/>
            <person name="Zhang W."/>
            <person name="Slipinski A."/>
            <person name="Escalona H.E."/>
            <person name="Waterhouse R.M."/>
            <person name="Zwick A."/>
            <person name="Pang H."/>
        </authorList>
    </citation>
    <scope>NUCLEOTIDE SEQUENCE [LARGE SCALE GENOMIC DNA]</scope>
    <source>
        <strain evidence="19">SYSU2018</strain>
    </source>
</reference>
<keyword evidence="10" id="KW-0769">Symport</keyword>
<keyword evidence="5" id="KW-0633">Potassium transport</keyword>
<dbReference type="FunFam" id="1.20.1420.30:FF:000009">
    <property type="entry name" value="sodium/potassium/calcium exchanger 5 isoform X2"/>
    <property type="match status" value="1"/>
</dbReference>
<evidence type="ECO:0000256" key="12">
    <source>
        <dbReference type="ARBA" id="ARBA00022989"/>
    </source>
</evidence>
<accession>A0ABD2NW27</accession>
<dbReference type="GO" id="GO:0006816">
    <property type="term" value="P:calcium ion transport"/>
    <property type="evidence" value="ECO:0007669"/>
    <property type="project" value="UniProtKB-KW"/>
</dbReference>
<proteinExistence type="inferred from homology"/>
<keyword evidence="4" id="KW-0050">Antiport</keyword>
<dbReference type="EMBL" id="JABFTP020000144">
    <property type="protein sequence ID" value="KAL3282931.1"/>
    <property type="molecule type" value="Genomic_DNA"/>
</dbReference>
<evidence type="ECO:0000256" key="7">
    <source>
        <dbReference type="ARBA" id="ARBA00022692"/>
    </source>
</evidence>
<keyword evidence="6" id="KW-0109">Calcium transport</keyword>
<keyword evidence="8" id="KW-0732">Signal</keyword>
<evidence type="ECO:0000256" key="2">
    <source>
        <dbReference type="ARBA" id="ARBA00005364"/>
    </source>
</evidence>
<protein>
    <recommendedName>
        <fullName evidence="18">Sodium/calcium exchanger membrane region domain-containing protein</fullName>
    </recommendedName>
</protein>
<comment type="caution">
    <text evidence="19">The sequence shown here is derived from an EMBL/GenBank/DDBJ whole genome shotgun (WGS) entry which is preliminary data.</text>
</comment>
<dbReference type="GO" id="GO:0016020">
    <property type="term" value="C:membrane"/>
    <property type="evidence" value="ECO:0007669"/>
    <property type="project" value="UniProtKB-SubCell"/>
</dbReference>
<evidence type="ECO:0000256" key="11">
    <source>
        <dbReference type="ARBA" id="ARBA00022958"/>
    </source>
</evidence>
<evidence type="ECO:0000256" key="4">
    <source>
        <dbReference type="ARBA" id="ARBA00022449"/>
    </source>
</evidence>
<sequence length="511" mass="57255">MAMLLRTRKSKIALGIKIFALLSVTIFYGLLNIFSEDTRDATEILGGPNNRHLLAFSENQSCTPAAIFDFPSDGFTRQQRQQGWIIIHTILACYLFILLAIVCDDYFVPAIKRFCDSLQMSEDIAGATFMATASSSPELFINCIGTFVTEGDLGVGTIVGSAVFNILAVPACCGLFANMILDLDWWPITRDSIIYGSAVILLISALHDGRIYVYEALTLVLFYIFYIFIMYFNGSINALATRALRRIQRKRRYTEIMRETEPLLSKIEKAGKEGSKCNISNCVCEADISLKDCEELEESTNIWEWPTEETAKGKCWWIFTWPICFILYMTTPDCRKYPRLFVFTFLMCIIWIGITSYVVAWLITVIGDTLNIPDSVMGLTFLAAGTSVPEAVSSVIVTNQGHGAMGISSSIGSNTFDILLCLGIPWFIKTAFYPKVPDRHWIKINSSGITYSAVSLLSTLVLFYGGLYLNKFRLDWKIGLGCLMLYAGFLLMASLIELNIFFPVNLPTCDR</sequence>
<feature type="transmembrane region" description="Helical" evidence="17">
    <location>
        <begin position="12"/>
        <end position="31"/>
    </location>
</feature>
<evidence type="ECO:0000256" key="6">
    <source>
        <dbReference type="ARBA" id="ARBA00022568"/>
    </source>
</evidence>
<comment type="similarity">
    <text evidence="2">Belongs to the Ca(2+):cation antiporter (CaCA) (TC 2.A.19) family. SLC24A subfamily.</text>
</comment>
<keyword evidence="20" id="KW-1185">Reference proteome</keyword>
<dbReference type="GO" id="GO:0006814">
    <property type="term" value="P:sodium ion transport"/>
    <property type="evidence" value="ECO:0007669"/>
    <property type="project" value="UniProtKB-KW"/>
</dbReference>
<feature type="transmembrane region" description="Helical" evidence="17">
    <location>
        <begin position="448"/>
        <end position="469"/>
    </location>
</feature>